<dbReference type="Proteomes" id="UP001620295">
    <property type="component" value="Unassembled WGS sequence"/>
</dbReference>
<dbReference type="EMBL" id="JBJDQH010000008">
    <property type="protein sequence ID" value="MFK4268236.1"/>
    <property type="molecule type" value="Genomic_DNA"/>
</dbReference>
<dbReference type="Pfam" id="PF16640">
    <property type="entry name" value="Big_3_5"/>
    <property type="match status" value="1"/>
</dbReference>
<dbReference type="InterPro" id="IPR032109">
    <property type="entry name" value="Big_3_5"/>
</dbReference>
<feature type="chain" id="PRO_5045105781" evidence="3">
    <location>
        <begin position="21"/>
        <end position="451"/>
    </location>
</feature>
<feature type="signal peptide" evidence="3">
    <location>
        <begin position="1"/>
        <end position="20"/>
    </location>
</feature>
<gene>
    <name evidence="5" type="ORF">ACI2L5_25310</name>
</gene>
<feature type="compositionally biased region" description="Pro residues" evidence="1">
    <location>
        <begin position="247"/>
        <end position="260"/>
    </location>
</feature>
<dbReference type="Gene3D" id="2.60.40.10">
    <property type="entry name" value="Immunoglobulins"/>
    <property type="match status" value="1"/>
</dbReference>
<feature type="transmembrane region" description="Helical" evidence="2">
    <location>
        <begin position="416"/>
        <end position="435"/>
    </location>
</feature>
<proteinExistence type="predicted"/>
<feature type="compositionally biased region" description="Gly residues" evidence="1">
    <location>
        <begin position="374"/>
        <end position="405"/>
    </location>
</feature>
<evidence type="ECO:0000259" key="4">
    <source>
        <dbReference type="Pfam" id="PF16640"/>
    </source>
</evidence>
<evidence type="ECO:0000256" key="2">
    <source>
        <dbReference type="SAM" id="Phobius"/>
    </source>
</evidence>
<dbReference type="RefSeq" id="WP_404747192.1">
    <property type="nucleotide sequence ID" value="NZ_JBJDQH010000008.1"/>
</dbReference>
<accession>A0ABW8LQQ1</accession>
<evidence type="ECO:0000313" key="5">
    <source>
        <dbReference type="EMBL" id="MFK4268236.1"/>
    </source>
</evidence>
<evidence type="ECO:0000256" key="1">
    <source>
        <dbReference type="SAM" id="MobiDB-lite"/>
    </source>
</evidence>
<evidence type="ECO:0000313" key="6">
    <source>
        <dbReference type="Proteomes" id="UP001620295"/>
    </source>
</evidence>
<feature type="domain" description="Bacterial Ig-like" evidence="4">
    <location>
        <begin position="154"/>
        <end position="239"/>
    </location>
</feature>
<feature type="region of interest" description="Disordered" evidence="1">
    <location>
        <begin position="237"/>
        <end position="280"/>
    </location>
</feature>
<evidence type="ECO:0000256" key="3">
    <source>
        <dbReference type="SAM" id="SignalP"/>
    </source>
</evidence>
<name>A0ABW8LQQ1_9ACTN</name>
<dbReference type="InterPro" id="IPR013783">
    <property type="entry name" value="Ig-like_fold"/>
</dbReference>
<keyword evidence="6" id="KW-1185">Reference proteome</keyword>
<organism evidence="5 6">
    <name type="scientific">Streptomyces milbemycinicus</name>
    <dbReference type="NCBI Taxonomy" id="476552"/>
    <lineage>
        <taxon>Bacteria</taxon>
        <taxon>Bacillati</taxon>
        <taxon>Actinomycetota</taxon>
        <taxon>Actinomycetes</taxon>
        <taxon>Kitasatosporales</taxon>
        <taxon>Streptomycetaceae</taxon>
        <taxon>Streptomyces</taxon>
    </lineage>
</organism>
<comment type="caution">
    <text evidence="5">The sequence shown here is derived from an EMBL/GenBank/DDBJ whole genome shotgun (WGS) entry which is preliminary data.</text>
</comment>
<reference evidence="5 6" key="1">
    <citation type="submission" date="2024-11" db="EMBL/GenBank/DDBJ databases">
        <title>The Natural Products Discovery Center: Release of the First 8490 Sequenced Strains for Exploring Actinobacteria Biosynthetic Diversity.</title>
        <authorList>
            <person name="Kalkreuter E."/>
            <person name="Kautsar S.A."/>
            <person name="Yang D."/>
            <person name="Bader C.D."/>
            <person name="Teijaro C.N."/>
            <person name="Fluegel L."/>
            <person name="Davis C.M."/>
            <person name="Simpson J.R."/>
            <person name="Lauterbach L."/>
            <person name="Steele A.D."/>
            <person name="Gui C."/>
            <person name="Meng S."/>
            <person name="Li G."/>
            <person name="Viehrig K."/>
            <person name="Ye F."/>
            <person name="Su P."/>
            <person name="Kiefer A.F."/>
            <person name="Nichols A."/>
            <person name="Cepeda A.J."/>
            <person name="Yan W."/>
            <person name="Fan B."/>
            <person name="Jiang Y."/>
            <person name="Adhikari A."/>
            <person name="Zheng C.-J."/>
            <person name="Schuster L."/>
            <person name="Cowan T.M."/>
            <person name="Smanski M.J."/>
            <person name="Chevrette M.G."/>
            <person name="De Carvalho L.P.S."/>
            <person name="Shen B."/>
        </authorList>
    </citation>
    <scope>NUCLEOTIDE SEQUENCE [LARGE SCALE GENOMIC DNA]</scope>
    <source>
        <strain evidence="5 6">NPDC020863</strain>
    </source>
</reference>
<keyword evidence="3" id="KW-0732">Signal</keyword>
<feature type="region of interest" description="Disordered" evidence="1">
    <location>
        <begin position="363"/>
        <end position="409"/>
    </location>
</feature>
<sequence length="451" mass="44458">MALAIGAMAAFIGLAPGARADAAGTLTLTPTSGTTADDPAFQSVRTSAGCPDGYQSSVSLMLALPDGTEAFLAPSDTGGAPYKDAFSFALSPFSSLKQALGTAAADGDHEVRLKCSNDDFEFAPGYFAATVTISGDQWTVKDTADAVATRTTLTATPAGTAEPGAEVTLSAAVDPAAAVGKVSFLDGTTTLGETAVAAGKAELKTTKLATGKHSLTARFTPDDAAKYKSSVSDAVDYTVKDNGSTPTPTPDPTDTPPPTDPGDLTVTDGKGEPLGDNPTLADGQKVLITARGYTADATVKVTLSESEATFKDAKADGTGTVEKYEFTVPKDTADGSYTLTLAEAGAEGADGHSVAFAFTVGDAEPTPAPSDAGDGAGGVIGGGDSGGGTGTSGGASTGGGGGSGEPKGPLASTGSGALLLGVAAVACTGLGIACVRYSRRTGLLSFGARRH</sequence>
<keyword evidence="2" id="KW-1133">Transmembrane helix</keyword>
<protein>
    <submittedName>
        <fullName evidence="5">Ig-like domain-containing protein</fullName>
    </submittedName>
</protein>
<keyword evidence="2" id="KW-0472">Membrane</keyword>
<keyword evidence="2" id="KW-0812">Transmembrane</keyword>